<reference evidence="9" key="1">
    <citation type="journal article" date="2019" name="Int. J. Syst. Evol. Microbiol.">
        <title>The Global Catalogue of Microorganisms (GCM) 10K type strain sequencing project: providing services to taxonomists for standard genome sequencing and annotation.</title>
        <authorList>
            <consortium name="The Broad Institute Genomics Platform"/>
            <consortium name="The Broad Institute Genome Sequencing Center for Infectious Disease"/>
            <person name="Wu L."/>
            <person name="Ma J."/>
        </authorList>
    </citation>
    <scope>NUCLEOTIDE SEQUENCE [LARGE SCALE GENOMIC DNA]</scope>
    <source>
        <strain evidence="9">JCM 1490</strain>
    </source>
</reference>
<evidence type="ECO:0000256" key="1">
    <source>
        <dbReference type="ARBA" id="ARBA00022448"/>
    </source>
</evidence>
<gene>
    <name evidence="8" type="primary">phnC</name>
    <name evidence="8" type="ORF">ACFQQL_00285</name>
</gene>
<keyword evidence="4 8" id="KW-0067">ATP-binding</keyword>
<keyword evidence="5" id="KW-1278">Translocase</keyword>
<dbReference type="InterPro" id="IPR003439">
    <property type="entry name" value="ABC_transporter-like_ATP-bd"/>
</dbReference>
<dbReference type="PANTHER" id="PTHR43166">
    <property type="entry name" value="AMINO ACID IMPORT ATP-BINDING PROTEIN"/>
    <property type="match status" value="1"/>
</dbReference>
<dbReference type="PANTHER" id="PTHR43166:SF6">
    <property type="entry name" value="PHOSPHONATES IMPORT ATP-BINDING PROTEIN PHNC"/>
    <property type="match status" value="1"/>
</dbReference>
<keyword evidence="9" id="KW-1185">Reference proteome</keyword>
<evidence type="ECO:0000256" key="5">
    <source>
        <dbReference type="ARBA" id="ARBA00022967"/>
    </source>
</evidence>
<dbReference type="RefSeq" id="WP_382390070.1">
    <property type="nucleotide sequence ID" value="NZ_JBHTCQ010000001.1"/>
</dbReference>
<dbReference type="InterPro" id="IPR012693">
    <property type="entry name" value="ABC_transpr_PhnC"/>
</dbReference>
<evidence type="ECO:0000256" key="2">
    <source>
        <dbReference type="ARBA" id="ARBA00022475"/>
    </source>
</evidence>
<dbReference type="InterPro" id="IPR003593">
    <property type="entry name" value="AAA+_ATPase"/>
</dbReference>
<dbReference type="Gene3D" id="3.40.50.300">
    <property type="entry name" value="P-loop containing nucleotide triphosphate hydrolases"/>
    <property type="match status" value="1"/>
</dbReference>
<organism evidence="8 9">
    <name type="scientific">Georgenia alba</name>
    <dbReference type="NCBI Taxonomy" id="2233858"/>
    <lineage>
        <taxon>Bacteria</taxon>
        <taxon>Bacillati</taxon>
        <taxon>Actinomycetota</taxon>
        <taxon>Actinomycetes</taxon>
        <taxon>Micrococcales</taxon>
        <taxon>Bogoriellaceae</taxon>
        <taxon>Georgenia</taxon>
    </lineage>
</organism>
<dbReference type="CDD" id="cd03256">
    <property type="entry name" value="ABC_PhnC_transporter"/>
    <property type="match status" value="1"/>
</dbReference>
<keyword evidence="3" id="KW-0547">Nucleotide-binding</keyword>
<keyword evidence="2" id="KW-1003">Cell membrane</keyword>
<evidence type="ECO:0000256" key="3">
    <source>
        <dbReference type="ARBA" id="ARBA00022741"/>
    </source>
</evidence>
<dbReference type="InterPro" id="IPR027417">
    <property type="entry name" value="P-loop_NTPase"/>
</dbReference>
<name>A0ABW2Q1Y2_9MICO</name>
<keyword evidence="6" id="KW-0472">Membrane</keyword>
<protein>
    <submittedName>
        <fullName evidence="8">Phosphonate ABC transporter ATP-binding protein</fullName>
    </submittedName>
</protein>
<dbReference type="Proteomes" id="UP001596455">
    <property type="component" value="Unassembled WGS sequence"/>
</dbReference>
<dbReference type="GO" id="GO:0005524">
    <property type="term" value="F:ATP binding"/>
    <property type="evidence" value="ECO:0007669"/>
    <property type="project" value="UniProtKB-KW"/>
</dbReference>
<evidence type="ECO:0000256" key="6">
    <source>
        <dbReference type="ARBA" id="ARBA00023136"/>
    </source>
</evidence>
<feature type="domain" description="ABC transporter" evidence="7">
    <location>
        <begin position="14"/>
        <end position="257"/>
    </location>
</feature>
<dbReference type="PROSITE" id="PS50893">
    <property type="entry name" value="ABC_TRANSPORTER_2"/>
    <property type="match status" value="1"/>
</dbReference>
<dbReference type="InterPro" id="IPR017871">
    <property type="entry name" value="ABC_transporter-like_CS"/>
</dbReference>
<evidence type="ECO:0000313" key="9">
    <source>
        <dbReference type="Proteomes" id="UP001596455"/>
    </source>
</evidence>
<keyword evidence="1" id="KW-0813">Transport</keyword>
<dbReference type="SUPFAM" id="SSF52540">
    <property type="entry name" value="P-loop containing nucleoside triphosphate hydrolases"/>
    <property type="match status" value="1"/>
</dbReference>
<dbReference type="NCBIfam" id="TIGR02315">
    <property type="entry name" value="ABC_phnC"/>
    <property type="match status" value="1"/>
</dbReference>
<comment type="caution">
    <text evidence="8">The sequence shown here is derived from an EMBL/GenBank/DDBJ whole genome shotgun (WGS) entry which is preliminary data.</text>
</comment>
<dbReference type="PROSITE" id="PS00211">
    <property type="entry name" value="ABC_TRANSPORTER_1"/>
    <property type="match status" value="1"/>
</dbReference>
<dbReference type="EMBL" id="JBHTCQ010000001">
    <property type="protein sequence ID" value="MFC7403526.1"/>
    <property type="molecule type" value="Genomic_DNA"/>
</dbReference>
<sequence length="283" mass="30022">MSAAAALADTETVIRLENVTKRFGAVTALDDVTMDVAPRRMNVLLGLSGSGKSTLLRHVNGLHRPTSGRISTLGVEVHDASARTLRELRCRVGMIFQHFHLVGPMSVLENVCTGKLGSLRGPRFGLFSYPRAVREAAMAELASVGLADKAFQRADTLSGGQQQRVAIARALIQHPTVLLADEPVASLDPVSSAGVMELLAAISQERDLTVLCSLHQVDLALDVADRVVGLNDGRVVLDRDAAGMSRSDALEVYASAPAAPEPVRPAVAARTARRVPRLARAGS</sequence>
<accession>A0ABW2Q1Y2</accession>
<evidence type="ECO:0000256" key="4">
    <source>
        <dbReference type="ARBA" id="ARBA00022840"/>
    </source>
</evidence>
<dbReference type="Pfam" id="PF00005">
    <property type="entry name" value="ABC_tran"/>
    <property type="match status" value="1"/>
</dbReference>
<proteinExistence type="predicted"/>
<dbReference type="InterPro" id="IPR050086">
    <property type="entry name" value="MetN_ABC_transporter-like"/>
</dbReference>
<dbReference type="SMART" id="SM00382">
    <property type="entry name" value="AAA"/>
    <property type="match status" value="1"/>
</dbReference>
<evidence type="ECO:0000313" key="8">
    <source>
        <dbReference type="EMBL" id="MFC7403526.1"/>
    </source>
</evidence>
<evidence type="ECO:0000259" key="7">
    <source>
        <dbReference type="PROSITE" id="PS50893"/>
    </source>
</evidence>